<feature type="region of interest" description="Disordered" evidence="1">
    <location>
        <begin position="1"/>
        <end position="29"/>
    </location>
</feature>
<dbReference type="InterPro" id="IPR011047">
    <property type="entry name" value="Quinoprotein_ADH-like_sf"/>
</dbReference>
<dbReference type="EMBL" id="CP001738">
    <property type="protein sequence ID" value="ACY97133.1"/>
    <property type="molecule type" value="Genomic_DNA"/>
</dbReference>
<protein>
    <recommendedName>
        <fullName evidence="4">WD-40 repeat protein</fullName>
    </recommendedName>
</protein>
<keyword evidence="3" id="KW-1185">Reference proteome</keyword>
<proteinExistence type="predicted"/>
<organism evidence="2 3">
    <name type="scientific">Thermomonospora curvata (strain ATCC 19995 / DSM 43183 / JCM 3096 / KCTC 9072 / NBRC 15933 / NCIMB 10081 / Henssen B9)</name>
    <dbReference type="NCBI Taxonomy" id="471852"/>
    <lineage>
        <taxon>Bacteria</taxon>
        <taxon>Bacillati</taxon>
        <taxon>Actinomycetota</taxon>
        <taxon>Actinomycetes</taxon>
        <taxon>Streptosporangiales</taxon>
        <taxon>Thermomonosporaceae</taxon>
        <taxon>Thermomonospora</taxon>
    </lineage>
</organism>
<evidence type="ECO:0000313" key="2">
    <source>
        <dbReference type="EMBL" id="ACY97133.1"/>
    </source>
</evidence>
<dbReference type="OrthoDB" id="134501at2"/>
<evidence type="ECO:0000256" key="1">
    <source>
        <dbReference type="SAM" id="MobiDB-lite"/>
    </source>
</evidence>
<dbReference type="RefSeq" id="WP_012851917.1">
    <property type="nucleotide sequence ID" value="NC_013510.1"/>
</dbReference>
<dbReference type="SUPFAM" id="SSF50998">
    <property type="entry name" value="Quinoprotein alcohol dehydrogenase-like"/>
    <property type="match status" value="1"/>
</dbReference>
<dbReference type="KEGG" id="tcu:Tcur_1557"/>
<dbReference type="Gene3D" id="2.130.10.10">
    <property type="entry name" value="YVTN repeat-like/Quinoprotein amine dehydrogenase"/>
    <property type="match status" value="1"/>
</dbReference>
<sequence length="402" mass="42195">MTPPARQASDLDFTLPPGPGRRAKKWLLPDGPGAVRSISVAEDGTCAIAYEAPRHAPDSDCEVHVRSGPDLQAQVARYEALRAPVALTRDGRRLAAAETVPPGSERTSPSPGVRVIEVGDGTEGVHWPLQALFGWTPSGETLVALTRRPGMRPPVMSPAIPPAAVVDDLLGLERDAKARLVAADVVRAEVTALDRHRVLGGTLYQGAQLAVTGDGAVAIVHTSDYGVYSRLVGFSVATGELVWSQPALTEKKRLFREPCRAAATSPCGRLAAFASAPGPRGRLVVRIADNALPEDVNLTVLDTATGRVVLALDTRELGSDKAPNALCFHPSGWLAVGFGDGRVAHVTMTGSSTVYRAVSRAISALAFTSDGARLLVGGSDPRGLCAVELTAAERNPLEQSAR</sequence>
<gene>
    <name evidence="2" type="ordered locus">Tcur_1557</name>
</gene>
<name>D1AB97_THECD</name>
<evidence type="ECO:0008006" key="4">
    <source>
        <dbReference type="Google" id="ProtNLM"/>
    </source>
</evidence>
<reference evidence="2 3" key="1">
    <citation type="journal article" date="2011" name="Stand. Genomic Sci.">
        <title>Complete genome sequence of Thermomonospora curvata type strain (B9).</title>
        <authorList>
            <person name="Chertkov O."/>
            <person name="Sikorski J."/>
            <person name="Nolan M."/>
            <person name="Lapidus A."/>
            <person name="Lucas S."/>
            <person name="Del Rio T.G."/>
            <person name="Tice H."/>
            <person name="Cheng J.F."/>
            <person name="Goodwin L."/>
            <person name="Pitluck S."/>
            <person name="Liolios K."/>
            <person name="Ivanova N."/>
            <person name="Mavromatis K."/>
            <person name="Mikhailova N."/>
            <person name="Ovchinnikova G."/>
            <person name="Pati A."/>
            <person name="Chen A."/>
            <person name="Palaniappan K."/>
            <person name="Djao O.D."/>
            <person name="Land M."/>
            <person name="Hauser L."/>
            <person name="Chang Y.J."/>
            <person name="Jeffries C.D."/>
            <person name="Brettin T."/>
            <person name="Han C."/>
            <person name="Detter J.C."/>
            <person name="Rohde M."/>
            <person name="Goker M."/>
            <person name="Woyke T."/>
            <person name="Bristow J."/>
            <person name="Eisen J.A."/>
            <person name="Markowitz V."/>
            <person name="Hugenholtz P."/>
            <person name="Klenk H.P."/>
            <person name="Kyrpides N.C."/>
        </authorList>
    </citation>
    <scope>NUCLEOTIDE SEQUENCE [LARGE SCALE GENOMIC DNA]</scope>
    <source>
        <strain evidence="3">ATCC 19995 / DSM 43183 / JCM 3096 / KCTC 9072 / NBRC 15933 / NCIMB 10081 / Henssen B9</strain>
    </source>
</reference>
<dbReference type="Proteomes" id="UP000001918">
    <property type="component" value="Chromosome"/>
</dbReference>
<dbReference type="HOGENOM" id="CLU_685003_0_0_11"/>
<dbReference type="InterPro" id="IPR015943">
    <property type="entry name" value="WD40/YVTN_repeat-like_dom_sf"/>
</dbReference>
<dbReference type="AlphaFoldDB" id="D1AB97"/>
<evidence type="ECO:0000313" key="3">
    <source>
        <dbReference type="Proteomes" id="UP000001918"/>
    </source>
</evidence>
<accession>D1AB97</accession>